<proteinExistence type="predicted"/>
<sequence>MGFPFPLLVGIFQLLDSILQLLDPTNEIRHRVQNPVEQQRRSNQDPIPLALRDGLLVPKRLRRSAGAGRAARRSRLVLPVDVQEQEDAERDDREERSEKGFGDGQKTLAERVECWEGQQEKHYGLCGCRVA</sequence>
<gene>
    <name evidence="3" type="ORF">F2P56_013295</name>
</gene>
<evidence type="ECO:0000256" key="2">
    <source>
        <dbReference type="SAM" id="SignalP"/>
    </source>
</evidence>
<dbReference type="EMBL" id="LIHL02000006">
    <property type="protein sequence ID" value="KAF5469206.1"/>
    <property type="molecule type" value="Genomic_DNA"/>
</dbReference>
<feature type="compositionally biased region" description="Basic and acidic residues" evidence="1">
    <location>
        <begin position="90"/>
        <end position="101"/>
    </location>
</feature>
<evidence type="ECO:0000313" key="4">
    <source>
        <dbReference type="Proteomes" id="UP000619265"/>
    </source>
</evidence>
<protein>
    <submittedName>
        <fullName evidence="3">Uncharacterized protein</fullName>
    </submittedName>
</protein>
<feature type="signal peptide" evidence="2">
    <location>
        <begin position="1"/>
        <end position="20"/>
    </location>
</feature>
<evidence type="ECO:0000313" key="3">
    <source>
        <dbReference type="EMBL" id="KAF5469206.1"/>
    </source>
</evidence>
<evidence type="ECO:0000256" key="1">
    <source>
        <dbReference type="SAM" id="MobiDB-lite"/>
    </source>
</evidence>
<comment type="caution">
    <text evidence="3">The sequence shown here is derived from an EMBL/GenBank/DDBJ whole genome shotgun (WGS) entry which is preliminary data.</text>
</comment>
<keyword evidence="2" id="KW-0732">Signal</keyword>
<dbReference type="Proteomes" id="UP000619265">
    <property type="component" value="Unassembled WGS sequence"/>
</dbReference>
<reference evidence="3" key="1">
    <citation type="submission" date="2015-10" db="EMBL/GenBank/DDBJ databases">
        <authorList>
            <person name="Martinez-Garcia P.J."/>
            <person name="Crepeau M.W."/>
            <person name="Puiu D."/>
            <person name="Gonzalez-Ibeas D."/>
            <person name="Whalen J."/>
            <person name="Stevens K."/>
            <person name="Paul R."/>
            <person name="Butterfield T."/>
            <person name="Britton M."/>
            <person name="Reagan R."/>
            <person name="Chakraborty S."/>
            <person name="Walawage S.L."/>
            <person name="Vasquez-Gross H.A."/>
            <person name="Cardeno C."/>
            <person name="Famula R."/>
            <person name="Pratt K."/>
            <person name="Kuruganti S."/>
            <person name="Aradhya M.K."/>
            <person name="Leslie C.A."/>
            <person name="Dandekar A.M."/>
            <person name="Salzberg S.L."/>
            <person name="Wegrzyn J.L."/>
            <person name="Langley C.H."/>
            <person name="Neale D.B."/>
        </authorList>
    </citation>
    <scope>NUCLEOTIDE SEQUENCE</scope>
    <source>
        <tissue evidence="3">Leaves</tissue>
    </source>
</reference>
<feature type="region of interest" description="Disordered" evidence="1">
    <location>
        <begin position="81"/>
        <end position="104"/>
    </location>
</feature>
<dbReference type="Gramene" id="Jr06_16100_p3">
    <property type="protein sequence ID" value="cds.Jr06_16100_p3"/>
    <property type="gene ID" value="Jr06_16100"/>
</dbReference>
<reference evidence="3" key="2">
    <citation type="submission" date="2020-03" db="EMBL/GenBank/DDBJ databases">
        <title>Walnut 2.0.</title>
        <authorList>
            <person name="Marrano A."/>
            <person name="Britton M."/>
            <person name="Zimin A.V."/>
            <person name="Zaini P.A."/>
            <person name="Workman R."/>
            <person name="Puiu D."/>
            <person name="Bianco L."/>
            <person name="Allen B.J."/>
            <person name="Troggio M."/>
            <person name="Leslie C.A."/>
            <person name="Timp W."/>
            <person name="Dendekar A."/>
            <person name="Salzberg S.L."/>
            <person name="Neale D.B."/>
        </authorList>
    </citation>
    <scope>NUCLEOTIDE SEQUENCE</scope>
    <source>
        <tissue evidence="3">Leaves</tissue>
    </source>
</reference>
<feature type="chain" id="PRO_5032953695" evidence="2">
    <location>
        <begin position="21"/>
        <end position="131"/>
    </location>
</feature>
<accession>A0A834CZK9</accession>
<name>A0A834CZK9_JUGRE</name>
<organism evidence="3 4">
    <name type="scientific">Juglans regia</name>
    <name type="common">English walnut</name>
    <dbReference type="NCBI Taxonomy" id="51240"/>
    <lineage>
        <taxon>Eukaryota</taxon>
        <taxon>Viridiplantae</taxon>
        <taxon>Streptophyta</taxon>
        <taxon>Embryophyta</taxon>
        <taxon>Tracheophyta</taxon>
        <taxon>Spermatophyta</taxon>
        <taxon>Magnoliopsida</taxon>
        <taxon>eudicotyledons</taxon>
        <taxon>Gunneridae</taxon>
        <taxon>Pentapetalae</taxon>
        <taxon>rosids</taxon>
        <taxon>fabids</taxon>
        <taxon>Fagales</taxon>
        <taxon>Juglandaceae</taxon>
        <taxon>Juglans</taxon>
    </lineage>
</organism>
<dbReference type="AlphaFoldDB" id="A0A834CZK9"/>